<organism evidence="1 2">
    <name type="scientific">Coprinopsis cinerea (strain Okayama-7 / 130 / ATCC MYA-4618 / FGSC 9003)</name>
    <name type="common">Inky cap fungus</name>
    <name type="synonym">Hormographiella aspergillata</name>
    <dbReference type="NCBI Taxonomy" id="240176"/>
    <lineage>
        <taxon>Eukaryota</taxon>
        <taxon>Fungi</taxon>
        <taxon>Dikarya</taxon>
        <taxon>Basidiomycota</taxon>
        <taxon>Agaricomycotina</taxon>
        <taxon>Agaricomycetes</taxon>
        <taxon>Agaricomycetidae</taxon>
        <taxon>Agaricales</taxon>
        <taxon>Agaricineae</taxon>
        <taxon>Psathyrellaceae</taxon>
        <taxon>Coprinopsis</taxon>
    </lineage>
</organism>
<keyword evidence="2" id="KW-1185">Reference proteome</keyword>
<protein>
    <submittedName>
        <fullName evidence="1">Uncharacterized protein</fullName>
    </submittedName>
</protein>
<evidence type="ECO:0000313" key="2">
    <source>
        <dbReference type="Proteomes" id="UP000001861"/>
    </source>
</evidence>
<dbReference type="HOGENOM" id="CLU_1496119_0_0_1"/>
<sequence length="180" mass="20923">MKGTHATGAVEYDLKVRPARHMVFYKQQRLEWRGQKSRYFQLARNHKHTSIRIGARPAKRWKSTRKSCVPIDRTYSDLGSESRAEWLAGPTRIAAGGVGYQRMDELGFFIRVIEVLMEGKEDEEWQECEKVPSSLRQQPLSKISLVVVVERTIPALKVEPMHRSMVLDWRRAEEIGITMR</sequence>
<dbReference type="KEGG" id="cci:CC1G_15709"/>
<accession>D6RQH0</accession>
<evidence type="ECO:0000313" key="1">
    <source>
        <dbReference type="EMBL" id="EFI26786.1"/>
    </source>
</evidence>
<dbReference type="Proteomes" id="UP000001861">
    <property type="component" value="Unassembled WGS sequence"/>
</dbReference>
<dbReference type="GeneID" id="9378941"/>
<gene>
    <name evidence="1" type="ORF">CC1G_15709</name>
</gene>
<dbReference type="VEuPathDB" id="FungiDB:CC1G_15709"/>
<dbReference type="InParanoid" id="D6RQH0"/>
<dbReference type="RefSeq" id="XP_002910280.1">
    <property type="nucleotide sequence ID" value="XM_002910234.1"/>
</dbReference>
<comment type="caution">
    <text evidence="1">The sequence shown here is derived from an EMBL/GenBank/DDBJ whole genome shotgun (WGS) entry which is preliminary data.</text>
</comment>
<dbReference type="EMBL" id="AACS02000011">
    <property type="protein sequence ID" value="EFI26786.1"/>
    <property type="molecule type" value="Genomic_DNA"/>
</dbReference>
<reference evidence="1 2" key="1">
    <citation type="journal article" date="2010" name="Proc. Natl. Acad. Sci. U.S.A.">
        <title>Insights into evolution of multicellular fungi from the assembled chromosomes of the mushroom Coprinopsis cinerea (Coprinus cinereus).</title>
        <authorList>
            <person name="Stajich J.E."/>
            <person name="Wilke S.K."/>
            <person name="Ahren D."/>
            <person name="Au C.H."/>
            <person name="Birren B.W."/>
            <person name="Borodovsky M."/>
            <person name="Burns C."/>
            <person name="Canback B."/>
            <person name="Casselton L.A."/>
            <person name="Cheng C.K."/>
            <person name="Deng J."/>
            <person name="Dietrich F.S."/>
            <person name="Fargo D.C."/>
            <person name="Farman M.L."/>
            <person name="Gathman A.C."/>
            <person name="Goldberg J."/>
            <person name="Guigo R."/>
            <person name="Hoegger P.J."/>
            <person name="Hooker J.B."/>
            <person name="Huggins A."/>
            <person name="James T.Y."/>
            <person name="Kamada T."/>
            <person name="Kilaru S."/>
            <person name="Kodira C."/>
            <person name="Kues U."/>
            <person name="Kupfer D."/>
            <person name="Kwan H.S."/>
            <person name="Lomsadze A."/>
            <person name="Li W."/>
            <person name="Lilly W.W."/>
            <person name="Ma L.J."/>
            <person name="Mackey A.J."/>
            <person name="Manning G."/>
            <person name="Martin F."/>
            <person name="Muraguchi H."/>
            <person name="Natvig D.O."/>
            <person name="Palmerini H."/>
            <person name="Ramesh M.A."/>
            <person name="Rehmeyer C.J."/>
            <person name="Roe B.A."/>
            <person name="Shenoy N."/>
            <person name="Stanke M."/>
            <person name="Ter-Hovhannisyan V."/>
            <person name="Tunlid A."/>
            <person name="Velagapudi R."/>
            <person name="Vision T.J."/>
            <person name="Zeng Q."/>
            <person name="Zolan M.E."/>
            <person name="Pukkila P.J."/>
        </authorList>
    </citation>
    <scope>NUCLEOTIDE SEQUENCE [LARGE SCALE GENOMIC DNA]</scope>
    <source>
        <strain evidence="2">Okayama-7 / 130 / ATCC MYA-4618 / FGSC 9003</strain>
    </source>
</reference>
<name>D6RQH0_COPC7</name>
<dbReference type="AlphaFoldDB" id="D6RQH0"/>
<proteinExistence type="predicted"/>